<feature type="compositionally biased region" description="Low complexity" evidence="1">
    <location>
        <begin position="232"/>
        <end position="279"/>
    </location>
</feature>
<keyword evidence="2" id="KW-1133">Transmembrane helix</keyword>
<keyword evidence="2" id="KW-0812">Transmembrane</keyword>
<proteinExistence type="predicted"/>
<keyword evidence="2" id="KW-0472">Membrane</keyword>
<evidence type="ECO:0000256" key="3">
    <source>
        <dbReference type="SAM" id="SignalP"/>
    </source>
</evidence>
<dbReference type="PRINTS" id="PR01217">
    <property type="entry name" value="PRICHEXTENSN"/>
</dbReference>
<feature type="chain" id="PRO_5039007322" evidence="3">
    <location>
        <begin position="29"/>
        <end position="603"/>
    </location>
</feature>
<sequence>MSKKVLSILLIAVMLVAMVCVGAVSASASTTGRIYFTLPESWGELEYTGSGRLKTSVYAHIWVNGGEDYADWQTQAEKMTQVDDTRQFYFDIANAPVEGGDWNLIIVSCAQPEAGLNNQSYDLTMGPECMNDEIYLTGEVIENPMDSAKTAEVAMWRNSPTQGPKLAITSLGNIVGTTPLPGETPESIVTAWAANYPTLATDETLAALTAQLETIFAELPTLPTGTEPSDVPTNPTDTPEPTNPTDTPEPTNPTDTPEPTNPTDTPEPTDPTDTAPTDSPTDEYGRTRGIPSPYKVRMPERMMANNGQPGDEAHPDWDGYYKVFYFEAPDEWLANADKKEEGYEIGFYWYNGTENNGEWPGVPATQLLPTMIEKFKDENPDATEEELAAAEAELAAAYGNIYYAIAPSYVPFILWNNGVDKGLPTDEDYDESKQDIAYQTVDINTDDPILNDLEAADLCGTMTVLTGEVTEEENQLTGIVNRLHKTTQVFFNPLTGAQTTEPFTIDGEVQYTEDGYTQNPYFDMDYTYIRNDAANVTPVEPGTSTVMETEPATTGGGSTVTPDGKAPGTVNTAQDIVMFVVLATILVAAAGVAVVARKRKEQA</sequence>
<protein>
    <submittedName>
        <fullName evidence="4">Uncharacterized protein</fullName>
    </submittedName>
</protein>
<name>A0A9D1CVI2_9FIRM</name>
<accession>A0A9D1CVI2</accession>
<gene>
    <name evidence="4" type="ORF">IAD32_08195</name>
</gene>
<dbReference type="Proteomes" id="UP000886787">
    <property type="component" value="Unassembled WGS sequence"/>
</dbReference>
<dbReference type="AlphaFoldDB" id="A0A9D1CVI2"/>
<feature type="region of interest" description="Disordered" evidence="1">
    <location>
        <begin position="219"/>
        <end position="294"/>
    </location>
</feature>
<reference evidence="4" key="2">
    <citation type="journal article" date="2021" name="PeerJ">
        <title>Extensive microbial diversity within the chicken gut microbiome revealed by metagenomics and culture.</title>
        <authorList>
            <person name="Gilroy R."/>
            <person name="Ravi A."/>
            <person name="Getino M."/>
            <person name="Pursley I."/>
            <person name="Horton D.L."/>
            <person name="Alikhan N.F."/>
            <person name="Baker D."/>
            <person name="Gharbi K."/>
            <person name="Hall N."/>
            <person name="Watson M."/>
            <person name="Adriaenssens E.M."/>
            <person name="Foster-Nyarko E."/>
            <person name="Jarju S."/>
            <person name="Secka A."/>
            <person name="Antonio M."/>
            <person name="Oren A."/>
            <person name="Chaudhuri R.R."/>
            <person name="La Ragione R."/>
            <person name="Hildebrand F."/>
            <person name="Pallen M.J."/>
        </authorList>
    </citation>
    <scope>NUCLEOTIDE SEQUENCE</scope>
    <source>
        <strain evidence="4">ChiSjej1B19-3389</strain>
    </source>
</reference>
<evidence type="ECO:0000256" key="1">
    <source>
        <dbReference type="SAM" id="MobiDB-lite"/>
    </source>
</evidence>
<dbReference type="EMBL" id="DVFW01000042">
    <property type="protein sequence ID" value="HIQ81244.1"/>
    <property type="molecule type" value="Genomic_DNA"/>
</dbReference>
<evidence type="ECO:0000313" key="5">
    <source>
        <dbReference type="Proteomes" id="UP000886787"/>
    </source>
</evidence>
<organism evidence="4 5">
    <name type="scientific">Candidatus Scatavimonas merdigallinarum</name>
    <dbReference type="NCBI Taxonomy" id="2840914"/>
    <lineage>
        <taxon>Bacteria</taxon>
        <taxon>Bacillati</taxon>
        <taxon>Bacillota</taxon>
        <taxon>Clostridia</taxon>
        <taxon>Eubacteriales</taxon>
        <taxon>Oscillospiraceae</taxon>
        <taxon>Oscillospiraceae incertae sedis</taxon>
        <taxon>Candidatus Scatavimonas</taxon>
    </lineage>
</organism>
<reference evidence="4" key="1">
    <citation type="submission" date="2020-10" db="EMBL/GenBank/DDBJ databases">
        <authorList>
            <person name="Gilroy R."/>
        </authorList>
    </citation>
    <scope>NUCLEOTIDE SEQUENCE</scope>
    <source>
        <strain evidence="4">ChiSjej1B19-3389</strain>
    </source>
</reference>
<keyword evidence="3" id="KW-0732">Signal</keyword>
<evidence type="ECO:0000313" key="4">
    <source>
        <dbReference type="EMBL" id="HIQ81244.1"/>
    </source>
</evidence>
<comment type="caution">
    <text evidence="4">The sequence shown here is derived from an EMBL/GenBank/DDBJ whole genome shotgun (WGS) entry which is preliminary data.</text>
</comment>
<feature type="signal peptide" evidence="3">
    <location>
        <begin position="1"/>
        <end position="28"/>
    </location>
</feature>
<feature type="region of interest" description="Disordered" evidence="1">
    <location>
        <begin position="539"/>
        <end position="565"/>
    </location>
</feature>
<feature type="transmembrane region" description="Helical" evidence="2">
    <location>
        <begin position="576"/>
        <end position="596"/>
    </location>
</feature>
<evidence type="ECO:0000256" key="2">
    <source>
        <dbReference type="SAM" id="Phobius"/>
    </source>
</evidence>